<evidence type="ECO:0000256" key="6">
    <source>
        <dbReference type="ARBA" id="ARBA00016139"/>
    </source>
</evidence>
<keyword evidence="9" id="KW-1208">Phospholipid metabolism</keyword>
<evidence type="ECO:0000256" key="4">
    <source>
        <dbReference type="ARBA" id="ARBA00008655"/>
    </source>
</evidence>
<dbReference type="CDD" id="cd07989">
    <property type="entry name" value="LPLAT_AGPAT-like"/>
    <property type="match status" value="1"/>
</dbReference>
<dbReference type="PANTHER" id="PTHR10434:SF66">
    <property type="entry name" value="PHOSPHOLIPID_GLYCEROL ACYLTRANSFERASE DOMAIN-CONTAINING PROTEIN"/>
    <property type="match status" value="1"/>
</dbReference>
<dbReference type="NCBIfam" id="TIGR00530">
    <property type="entry name" value="AGP_acyltrn"/>
    <property type="match status" value="1"/>
</dbReference>
<dbReference type="Proteomes" id="UP000001784">
    <property type="component" value="Chromosome"/>
</dbReference>
<name>A0LIN1_SYNFM</name>
<proteinExistence type="inferred from homology"/>
<evidence type="ECO:0000256" key="8">
    <source>
        <dbReference type="ARBA" id="ARBA00023315"/>
    </source>
</evidence>
<dbReference type="InterPro" id="IPR004552">
    <property type="entry name" value="AGP_acyltrans"/>
</dbReference>
<dbReference type="AlphaFoldDB" id="A0LIN1"/>
<comment type="catalytic activity">
    <reaction evidence="1 9">
        <text>a 1-acyl-sn-glycero-3-phosphate + an acyl-CoA = a 1,2-diacyl-sn-glycero-3-phosphate + CoA</text>
        <dbReference type="Rhea" id="RHEA:19709"/>
        <dbReference type="ChEBI" id="CHEBI:57287"/>
        <dbReference type="ChEBI" id="CHEBI:57970"/>
        <dbReference type="ChEBI" id="CHEBI:58342"/>
        <dbReference type="ChEBI" id="CHEBI:58608"/>
        <dbReference type="EC" id="2.3.1.51"/>
    </reaction>
</comment>
<organism evidence="11 12">
    <name type="scientific">Syntrophobacter fumaroxidans (strain DSM 10017 / MPOB)</name>
    <dbReference type="NCBI Taxonomy" id="335543"/>
    <lineage>
        <taxon>Bacteria</taxon>
        <taxon>Pseudomonadati</taxon>
        <taxon>Thermodesulfobacteriota</taxon>
        <taxon>Syntrophobacteria</taxon>
        <taxon>Syntrophobacterales</taxon>
        <taxon>Syntrophobacteraceae</taxon>
        <taxon>Syntrophobacter</taxon>
    </lineage>
</organism>
<dbReference type="STRING" id="335543.Sfum_1596"/>
<evidence type="ECO:0000256" key="2">
    <source>
        <dbReference type="ARBA" id="ARBA00004728"/>
    </source>
</evidence>
<evidence type="ECO:0000256" key="3">
    <source>
        <dbReference type="ARBA" id="ARBA00005189"/>
    </source>
</evidence>
<dbReference type="PANTHER" id="PTHR10434">
    <property type="entry name" value="1-ACYL-SN-GLYCEROL-3-PHOSPHATE ACYLTRANSFERASE"/>
    <property type="match status" value="1"/>
</dbReference>
<feature type="domain" description="Phospholipid/glycerol acyltransferase" evidence="10">
    <location>
        <begin position="70"/>
        <end position="184"/>
    </location>
</feature>
<evidence type="ECO:0000259" key="10">
    <source>
        <dbReference type="SMART" id="SM00563"/>
    </source>
</evidence>
<dbReference type="KEGG" id="sfu:Sfum_1596"/>
<dbReference type="eggNOG" id="COG0204">
    <property type="taxonomic scope" value="Bacteria"/>
</dbReference>
<reference evidence="11 12" key="1">
    <citation type="submission" date="2006-10" db="EMBL/GenBank/DDBJ databases">
        <title>Complete sequence of Syntrophobacter fumaroxidans MPOB.</title>
        <authorList>
            <consortium name="US DOE Joint Genome Institute"/>
            <person name="Copeland A."/>
            <person name="Lucas S."/>
            <person name="Lapidus A."/>
            <person name="Barry K."/>
            <person name="Detter J.C."/>
            <person name="Glavina del Rio T."/>
            <person name="Hammon N."/>
            <person name="Israni S."/>
            <person name="Pitluck S."/>
            <person name="Goltsman E.G."/>
            <person name="Martinez M."/>
            <person name="Schmutz J."/>
            <person name="Larimer F."/>
            <person name="Land M."/>
            <person name="Hauser L."/>
            <person name="Kyrpides N."/>
            <person name="Kim E."/>
            <person name="Boone D.R."/>
            <person name="Brockman F."/>
            <person name="Culley D."/>
            <person name="Ferry J."/>
            <person name="Gunsalus R."/>
            <person name="McInerney M.J."/>
            <person name="Morrison M."/>
            <person name="Plugge C."/>
            <person name="Rohlin L."/>
            <person name="Scholten J."/>
            <person name="Sieber J."/>
            <person name="Stams A.J.M."/>
            <person name="Worm P."/>
            <person name="Henstra A.M."/>
            <person name="Richardson P."/>
        </authorList>
    </citation>
    <scope>NUCLEOTIDE SEQUENCE [LARGE SCALE GENOMIC DNA]</scope>
    <source>
        <strain evidence="12">DSM 10017 / MPOB</strain>
    </source>
</reference>
<dbReference type="GO" id="GO:0016024">
    <property type="term" value="P:CDP-diacylglycerol biosynthetic process"/>
    <property type="evidence" value="ECO:0007669"/>
    <property type="project" value="UniProtKB-UniPathway"/>
</dbReference>
<comment type="pathway">
    <text evidence="2">Phospholipid metabolism; CDP-diacylglycerol biosynthesis; CDP-diacylglycerol from sn-glycerol 3-phosphate: step 2/3.</text>
</comment>
<dbReference type="InterPro" id="IPR002123">
    <property type="entry name" value="Plipid/glycerol_acylTrfase"/>
</dbReference>
<keyword evidence="12" id="KW-1185">Reference proteome</keyword>
<gene>
    <name evidence="11" type="ordered locus">Sfum_1596</name>
</gene>
<dbReference type="PROSITE" id="PS51257">
    <property type="entry name" value="PROKAR_LIPOPROTEIN"/>
    <property type="match status" value="1"/>
</dbReference>
<evidence type="ECO:0000313" key="11">
    <source>
        <dbReference type="EMBL" id="ABK17283.1"/>
    </source>
</evidence>
<evidence type="ECO:0000256" key="1">
    <source>
        <dbReference type="ARBA" id="ARBA00001141"/>
    </source>
</evidence>
<dbReference type="FunCoup" id="A0LIN1">
    <property type="interactions" value="310"/>
</dbReference>
<dbReference type="RefSeq" id="WP_011698453.1">
    <property type="nucleotide sequence ID" value="NC_008554.1"/>
</dbReference>
<keyword evidence="7 9" id="KW-0808">Transferase</keyword>
<evidence type="ECO:0000256" key="5">
    <source>
        <dbReference type="ARBA" id="ARBA00013211"/>
    </source>
</evidence>
<dbReference type="SUPFAM" id="SSF69593">
    <property type="entry name" value="Glycerol-3-phosphate (1)-acyltransferase"/>
    <property type="match status" value="1"/>
</dbReference>
<evidence type="ECO:0000256" key="9">
    <source>
        <dbReference type="RuleBase" id="RU361267"/>
    </source>
</evidence>
<comment type="pathway">
    <text evidence="3">Lipid metabolism.</text>
</comment>
<keyword evidence="9" id="KW-0443">Lipid metabolism</keyword>
<evidence type="ECO:0000313" key="12">
    <source>
        <dbReference type="Proteomes" id="UP000001784"/>
    </source>
</evidence>
<keyword evidence="8 9" id="KW-0012">Acyltransferase</keyword>
<comment type="domain">
    <text evidence="9">The HXXXXD motif is essential for acyltransferase activity and may constitute the binding site for the phosphate moiety of the glycerol-3-phosphate.</text>
</comment>
<dbReference type="GO" id="GO:0006654">
    <property type="term" value="P:phosphatidic acid biosynthetic process"/>
    <property type="evidence" value="ECO:0007669"/>
    <property type="project" value="TreeGrafter"/>
</dbReference>
<keyword evidence="9" id="KW-0444">Lipid biosynthesis</keyword>
<dbReference type="EMBL" id="CP000478">
    <property type="protein sequence ID" value="ABK17283.1"/>
    <property type="molecule type" value="Genomic_DNA"/>
</dbReference>
<dbReference type="InParanoid" id="A0LIN1"/>
<keyword evidence="9" id="KW-0594">Phospholipid biosynthesis</keyword>
<dbReference type="OrthoDB" id="9809618at2"/>
<evidence type="ECO:0000256" key="7">
    <source>
        <dbReference type="ARBA" id="ARBA00022679"/>
    </source>
</evidence>
<protein>
    <recommendedName>
        <fullName evidence="6 9">1-acyl-sn-glycerol-3-phosphate acyltransferase</fullName>
        <ecNumber evidence="5 9">2.3.1.51</ecNumber>
    </recommendedName>
</protein>
<sequence length="244" mass="27412">MKRIRSIFFHVLLFVDTIVLGLAAIACSKLDRTGNWSHLVARFWGNLNLRVAGVEVDVHGLERLRPERPCIYAANHQSLFDIFVVLGKLPVQFRWLAKEELFRLFVMGRAMKATGYIPINRSDHRKAFESINQAADKVRGGVSIVIFPEGTRSENGVLKDFKKGGFILAIKSQQPIVPISISGSHRVVPRKDKWVIHPGVVRMTIGDPIPTAGATTKERDLLIEEVREAIRRYLTTEEGGTATF</sequence>
<comment type="similarity">
    <text evidence="4 9">Belongs to the 1-acyl-sn-glycerol-3-phosphate acyltransferase family.</text>
</comment>
<dbReference type="EC" id="2.3.1.51" evidence="5 9"/>
<dbReference type="HOGENOM" id="CLU_027938_6_3_7"/>
<dbReference type="UniPathway" id="UPA00557">
    <property type="reaction ID" value="UER00613"/>
</dbReference>
<dbReference type="GO" id="GO:0016020">
    <property type="term" value="C:membrane"/>
    <property type="evidence" value="ECO:0007669"/>
    <property type="project" value="InterPro"/>
</dbReference>
<dbReference type="Pfam" id="PF01553">
    <property type="entry name" value="Acyltransferase"/>
    <property type="match status" value="1"/>
</dbReference>
<dbReference type="SMART" id="SM00563">
    <property type="entry name" value="PlsC"/>
    <property type="match status" value="1"/>
</dbReference>
<dbReference type="GO" id="GO:0003841">
    <property type="term" value="F:1-acylglycerol-3-phosphate O-acyltransferase activity"/>
    <property type="evidence" value="ECO:0007669"/>
    <property type="project" value="UniProtKB-UniRule"/>
</dbReference>
<accession>A0LIN1</accession>